<evidence type="ECO:0000256" key="3">
    <source>
        <dbReference type="ARBA" id="ARBA00021365"/>
    </source>
</evidence>
<reference evidence="22" key="1">
    <citation type="submission" date="2018-07" db="EMBL/GenBank/DDBJ databases">
        <title>Comparative genomics of catfishes provides insights into carnivory and benthic adaptation.</title>
        <authorList>
            <person name="Zhang Y."/>
            <person name="Wang D."/>
            <person name="Peng Z."/>
            <person name="Zheng S."/>
            <person name="Shao F."/>
            <person name="Tao W."/>
        </authorList>
    </citation>
    <scope>NUCLEOTIDE SEQUENCE</scope>
    <source>
        <strain evidence="22">Chongqing</strain>
    </source>
</reference>
<keyword evidence="14" id="KW-0325">Glycoprotein</keyword>
<dbReference type="PROSITE" id="PS51412">
    <property type="entry name" value="MACPF_2"/>
    <property type="match status" value="1"/>
</dbReference>
<evidence type="ECO:0000256" key="10">
    <source>
        <dbReference type="ARBA" id="ARBA00022989"/>
    </source>
</evidence>
<evidence type="ECO:0000259" key="21">
    <source>
        <dbReference type="PROSITE" id="PS51412"/>
    </source>
</evidence>
<dbReference type="GO" id="GO:0002250">
    <property type="term" value="P:adaptive immune response"/>
    <property type="evidence" value="ECO:0007669"/>
    <property type="project" value="UniProtKB-KW"/>
</dbReference>
<comment type="subcellular location">
    <subcellularLocation>
        <location evidence="1">Cytoplasmic vesicle</location>
        <location evidence="1">Phagosome membrane</location>
        <topology evidence="1">Multi-pass membrane protein</topology>
    </subcellularLocation>
</comment>
<dbReference type="GO" id="GO:0030670">
    <property type="term" value="C:phagocytic vesicle membrane"/>
    <property type="evidence" value="ECO:0007669"/>
    <property type="project" value="UniProtKB-SubCell"/>
</dbReference>
<feature type="transmembrane region" description="Helical" evidence="19">
    <location>
        <begin position="649"/>
        <end position="669"/>
    </location>
</feature>
<evidence type="ECO:0000313" key="23">
    <source>
        <dbReference type="Proteomes" id="UP001205998"/>
    </source>
</evidence>
<dbReference type="Pfam" id="PF01823">
    <property type="entry name" value="MACPF"/>
    <property type="match status" value="1"/>
</dbReference>
<evidence type="ECO:0000256" key="20">
    <source>
        <dbReference type="SAM" id="SignalP"/>
    </source>
</evidence>
<keyword evidence="8" id="KW-0832">Ubl conjugation</keyword>
<evidence type="ECO:0000256" key="13">
    <source>
        <dbReference type="ARBA" id="ARBA00023157"/>
    </source>
</evidence>
<dbReference type="SMART" id="SM00457">
    <property type="entry name" value="MACPF"/>
    <property type="match status" value="1"/>
</dbReference>
<proteinExistence type="inferred from homology"/>
<keyword evidence="10 19" id="KW-1133">Transmembrane helix</keyword>
<comment type="function">
    <text evidence="18">Pore-forming protein involved in both innate and adaptive immunity. Plays a central role in antigen cross-presentation in dendritic cells by forming a pore in antigen-containing compartments, thereby promoting delivery of antigens for cross-presentation. Also involved in innate immune response following bacterial infection; shows antibacterial activity against a wide spectrum of Gram-positive, Gram-negative and acid-fast bacteria. Reduces the viability of the intracytosolic pathogen L.monocytogenes by inhibiting acidification of the phagocytic vacuole of host cells which restricts bacterial translocation from the vacuole to the cytosol. Required for the antibacterial activity of reactive oxygen species and nitric oxide.</text>
</comment>
<evidence type="ECO:0000256" key="1">
    <source>
        <dbReference type="ARBA" id="ARBA00004265"/>
    </source>
</evidence>
<sequence length="718" mass="79228">MGSKCLCLLAIFAVISKANSHPLIRSSNGLSKCRKNLSAPALEVLPGGGWDNLRNIDMGRVMNLSYSQCQTSEDGIYIIPDETFVIPQKVSSVEMNSEIISSWTEQKSSTSGSINVEASFFKVVNGKFSTENKRMKTHQVKDNSVTARVQVRNHLYTVKAFPDFTLDERFARQAEEIADAIENNQTRMVSYLSEKMVLDYGTHVITSVDAGATLMEEDYLKSSYVSDAQSSQSSVTASAGANFFDKVSFNIGGKVSQETSETKAYKGNITYSITLSHGGALFYPGITLQKWQESTLNNLIAIDRSGLPLHFFLNPSTFPDLPVPTVNKLALSVRKAIERYYKINTYPGCVNPDSKNFNFQANVDDASCEGPSTNLSFGGVFQHCTPQTSDGDAICEELAVKNPATGDYSCKQPYAATLLRSEVQERPYNKMECHQKCHSCWLFLTCCKEVCGNVYYVRRAQVETYWCSTNEKAPEFSGYLFGGLFGPTLQNPLTKSMSCPPNFFALKFLSNGIMICLSNDYEAATRFSVPFGGFFSCQSANMLAGGQSRCPPQFSQHLAAISDGCQVLYCVQSGIFTGGELLPIHLPPFTRPPVISMVATNTVAVMTEGDRAWVRIKDTNMWKVAKPEDIAKMSQMFEDDASQSQRKTIGIAFGVLALVALVVAVALLVRKRKKGFLYRRGGGYEEIQSEGLCVTTVESQQDQHSENVIDDHTQNVLE</sequence>
<evidence type="ECO:0000256" key="18">
    <source>
        <dbReference type="ARBA" id="ARBA00045689"/>
    </source>
</evidence>
<evidence type="ECO:0000256" key="7">
    <source>
        <dbReference type="ARBA" id="ARBA00022729"/>
    </source>
</evidence>
<feature type="domain" description="MACPF" evidence="21">
    <location>
        <begin position="29"/>
        <end position="344"/>
    </location>
</feature>
<keyword evidence="9" id="KW-0391">Immunity</keyword>
<evidence type="ECO:0000256" key="19">
    <source>
        <dbReference type="SAM" id="Phobius"/>
    </source>
</evidence>
<feature type="signal peptide" evidence="20">
    <location>
        <begin position="1"/>
        <end position="20"/>
    </location>
</feature>
<comment type="caution">
    <text evidence="22">The sequence shown here is derived from an EMBL/GenBank/DDBJ whole genome shotgun (WGS) entry which is preliminary data.</text>
</comment>
<keyword evidence="6 19" id="KW-0812">Transmembrane</keyword>
<name>A0AAD5FG09_SILAS</name>
<evidence type="ECO:0000256" key="8">
    <source>
        <dbReference type="ARBA" id="ARBA00022843"/>
    </source>
</evidence>
<dbReference type="PANTHER" id="PTHR31463:SF4">
    <property type="entry name" value="MACROPHAGE-EXPRESSED GENE 1 PROTEIN"/>
    <property type="match status" value="1"/>
</dbReference>
<dbReference type="AlphaFoldDB" id="A0AAD5FG09"/>
<evidence type="ECO:0000256" key="2">
    <source>
        <dbReference type="ARBA" id="ARBA00007256"/>
    </source>
</evidence>
<keyword evidence="12 19" id="KW-0472">Membrane</keyword>
<evidence type="ECO:0000256" key="5">
    <source>
        <dbReference type="ARBA" id="ARBA00022588"/>
    </source>
</evidence>
<dbReference type="PANTHER" id="PTHR31463">
    <property type="entry name" value="MACROPHAGE-EXPRESSED GENE 1 PROTEIN"/>
    <property type="match status" value="1"/>
</dbReference>
<dbReference type="GO" id="GO:0045087">
    <property type="term" value="P:innate immune response"/>
    <property type="evidence" value="ECO:0007669"/>
    <property type="project" value="UniProtKB-KW"/>
</dbReference>
<comment type="function">
    <text evidence="17">Pore-forming protein that plays a central role in antigen cross-presentation in dendritic cells by mediating delivery of antigens for cross-presentation. Dendritic cells bridge innate and adaptive immunity by capturing exogenous antigens on MHC class-I molecules and presenting them to naive CD8(+) T-cells. Acts by forming a pore in antigen-containing compartments, promoting the release of antigens into the cytosol, enabling generation of MHCI:peptide complexes and T-cell priming.</text>
</comment>
<evidence type="ECO:0000256" key="15">
    <source>
        <dbReference type="ARBA" id="ARBA00023329"/>
    </source>
</evidence>
<dbReference type="InterPro" id="IPR039707">
    <property type="entry name" value="MPEG1"/>
</dbReference>
<keyword evidence="5" id="KW-0399">Innate immunity</keyword>
<evidence type="ECO:0000256" key="12">
    <source>
        <dbReference type="ARBA" id="ARBA00023136"/>
    </source>
</evidence>
<evidence type="ECO:0000256" key="4">
    <source>
        <dbReference type="ARBA" id="ARBA00022452"/>
    </source>
</evidence>
<evidence type="ECO:0000256" key="17">
    <source>
        <dbReference type="ARBA" id="ARBA00045657"/>
    </source>
</evidence>
<gene>
    <name evidence="22" type="ORF">C0J50_3758</name>
</gene>
<keyword evidence="4" id="KW-1134">Transmembrane beta strand</keyword>
<keyword evidence="7 20" id="KW-0732">Signal</keyword>
<keyword evidence="11" id="KW-1064">Adaptive immunity</keyword>
<protein>
    <recommendedName>
        <fullName evidence="3">Macrophage-expressed gene 1 protein</fullName>
    </recommendedName>
    <alternativeName>
        <fullName evidence="16">Perforin-2</fullName>
    </alternativeName>
</protein>
<dbReference type="InterPro" id="IPR020864">
    <property type="entry name" value="MACPF"/>
</dbReference>
<dbReference type="GO" id="GO:0042742">
    <property type="term" value="P:defense response to bacterium"/>
    <property type="evidence" value="ECO:0007669"/>
    <property type="project" value="TreeGrafter"/>
</dbReference>
<accession>A0AAD5FG09</accession>
<dbReference type="CDD" id="cd22579">
    <property type="entry name" value="MPEG1_P2"/>
    <property type="match status" value="1"/>
</dbReference>
<evidence type="ECO:0000313" key="22">
    <source>
        <dbReference type="EMBL" id="KAI5614037.1"/>
    </source>
</evidence>
<evidence type="ECO:0000256" key="9">
    <source>
        <dbReference type="ARBA" id="ARBA00022859"/>
    </source>
</evidence>
<comment type="similarity">
    <text evidence="2">Belongs to the MPEG1 family.</text>
</comment>
<feature type="chain" id="PRO_5042181407" description="Macrophage-expressed gene 1 protein" evidence="20">
    <location>
        <begin position="21"/>
        <end position="718"/>
    </location>
</feature>
<keyword evidence="15" id="KW-0968">Cytoplasmic vesicle</keyword>
<evidence type="ECO:0000256" key="16">
    <source>
        <dbReference type="ARBA" id="ARBA00030728"/>
    </source>
</evidence>
<keyword evidence="23" id="KW-1185">Reference proteome</keyword>
<dbReference type="Proteomes" id="UP001205998">
    <property type="component" value="Unassembled WGS sequence"/>
</dbReference>
<evidence type="ECO:0000256" key="11">
    <source>
        <dbReference type="ARBA" id="ARBA00023130"/>
    </source>
</evidence>
<organism evidence="22 23">
    <name type="scientific">Silurus asotus</name>
    <name type="common">Amur catfish</name>
    <name type="synonym">Parasilurus asotus</name>
    <dbReference type="NCBI Taxonomy" id="30991"/>
    <lineage>
        <taxon>Eukaryota</taxon>
        <taxon>Metazoa</taxon>
        <taxon>Chordata</taxon>
        <taxon>Craniata</taxon>
        <taxon>Vertebrata</taxon>
        <taxon>Euteleostomi</taxon>
        <taxon>Actinopterygii</taxon>
        <taxon>Neopterygii</taxon>
        <taxon>Teleostei</taxon>
        <taxon>Ostariophysi</taxon>
        <taxon>Siluriformes</taxon>
        <taxon>Siluridae</taxon>
        <taxon>Silurus</taxon>
    </lineage>
</organism>
<evidence type="ECO:0000256" key="6">
    <source>
        <dbReference type="ARBA" id="ARBA00022692"/>
    </source>
</evidence>
<evidence type="ECO:0000256" key="14">
    <source>
        <dbReference type="ARBA" id="ARBA00023180"/>
    </source>
</evidence>
<dbReference type="EMBL" id="MU559653">
    <property type="protein sequence ID" value="KAI5614037.1"/>
    <property type="molecule type" value="Genomic_DNA"/>
</dbReference>
<keyword evidence="13" id="KW-1015">Disulfide bond</keyword>